<evidence type="ECO:0000256" key="5">
    <source>
        <dbReference type="ARBA" id="ARBA00022729"/>
    </source>
</evidence>
<evidence type="ECO:0000256" key="8">
    <source>
        <dbReference type="SAM" id="SignalP"/>
    </source>
</evidence>
<dbReference type="EMBL" id="BAABKM010000003">
    <property type="protein sequence ID" value="GAA4715506.1"/>
    <property type="molecule type" value="Genomic_DNA"/>
</dbReference>
<accession>A0ABP8XVC0</accession>
<dbReference type="PANTHER" id="PTHR36108:SF13">
    <property type="entry name" value="COLOSSIN-B-RELATED"/>
    <property type="match status" value="1"/>
</dbReference>
<dbReference type="EC" id="3.2.1.1" evidence="3"/>
<dbReference type="RefSeq" id="WP_345523186.1">
    <property type="nucleotide sequence ID" value="NZ_BAABKM010000003.1"/>
</dbReference>
<dbReference type="InterPro" id="IPR013783">
    <property type="entry name" value="Ig-like_fold"/>
</dbReference>
<sequence length="770" mass="81175">MRRDRAATRPIATLLSIALTLAGVLCVDAPVSAETAARDDARPTPTYRVAPPDVGPRAAAERSASASSRRSARVSGTGHITGTVTGPAGQPLEEVWVDLYRWDDDEQWWDELGGWYTGADGAYDLNGLAAGSYRIAFDPGSVPGGYEGEYWDDAASFDEATQIDLADGQAATGTDAELAVRGRITGVVTGPAGQPLSDIKVTAYRREIEDGDGGDEDVYWDEYTDAWTGSDGSYDLGAMHSGTYRIEFYDYMTGYVGEYWRDTTLWADASGVQVTAGTVTSGINAQLALGGVVDGVVTAPDGHALPDIEVRAYRWDQAGGTWEWAYYTYTDDNGFYDMSGLPDGSYRLGFSNEDGYYATEYWDNATTLDDATTIAVTAGNPRHGRNAQLSEFGTIDGTVTDSSGQPLWDVEVYAFRWSDDEDVWEPYYNTYTDEDGSYEMGGLEPGSYRLRFWGDADTVKEYWDDADTLGSATTLDVALDRTLSHVDAELAPASAPSVAVVGLPTITGLPQIGSTLTATSGTWTPATGLAFSYRWFVGGEPVAGATSPTYVPTSVDLGKTVQVQVRATGSGYTSRTASSSATGAVAPAPAPVNTVQPGFTKTPRVGVLVTAKPGVWSKSATTFTYQWLVKGLPVAGATHAAYTPVAADAGKELTVRVTATGAGGAAGVATSAASVVAKGVLKATKKPKVTGTAKKNATVTVSPGSWSPKAKVAYQWYAGSKAVAKATGARLKITGKVLKAVKGKAISVLLTITAPGYTTVTTRLKVPGKV</sequence>
<dbReference type="Gene3D" id="2.60.40.1120">
    <property type="entry name" value="Carboxypeptidase-like, regulatory domain"/>
    <property type="match status" value="3"/>
</dbReference>
<evidence type="ECO:0000256" key="6">
    <source>
        <dbReference type="ARBA" id="ARBA00030238"/>
    </source>
</evidence>
<dbReference type="SUPFAM" id="SSF49452">
    <property type="entry name" value="Starch-binding domain-like"/>
    <property type="match status" value="4"/>
</dbReference>
<dbReference type="Proteomes" id="UP001499974">
    <property type="component" value="Unassembled WGS sequence"/>
</dbReference>
<evidence type="ECO:0000256" key="2">
    <source>
        <dbReference type="ARBA" id="ARBA00007257"/>
    </source>
</evidence>
<comment type="catalytic activity">
    <reaction evidence="1">
        <text>Endohydrolysis of (1-&gt;4)-alpha-D-glucosidic linkages in polysaccharides containing three or more (1-&gt;4)-alpha-linked D-glucose units.</text>
        <dbReference type="EC" id="3.2.1.1"/>
    </reaction>
</comment>
<dbReference type="Gene3D" id="2.60.40.2700">
    <property type="match status" value="3"/>
</dbReference>
<keyword evidence="10" id="KW-1185">Reference proteome</keyword>
<evidence type="ECO:0000313" key="10">
    <source>
        <dbReference type="Proteomes" id="UP001499974"/>
    </source>
</evidence>
<reference evidence="10" key="1">
    <citation type="journal article" date="2019" name="Int. J. Syst. Evol. Microbiol.">
        <title>The Global Catalogue of Microorganisms (GCM) 10K type strain sequencing project: providing services to taxonomists for standard genome sequencing and annotation.</title>
        <authorList>
            <consortium name="The Broad Institute Genomics Platform"/>
            <consortium name="The Broad Institute Genome Sequencing Center for Infectious Disease"/>
            <person name="Wu L."/>
            <person name="Ma J."/>
        </authorList>
    </citation>
    <scope>NUCLEOTIDE SEQUENCE [LARGE SCALE GENOMIC DNA]</scope>
    <source>
        <strain evidence="10">JCM 18531</strain>
    </source>
</reference>
<dbReference type="PANTHER" id="PTHR36108">
    <property type="entry name" value="COLOSSIN-B-RELATED"/>
    <property type="match status" value="1"/>
</dbReference>
<comment type="similarity">
    <text evidence="2">Belongs to the serine-aspartate repeat-containing protein (SDr) family.</text>
</comment>
<feature type="region of interest" description="Disordered" evidence="7">
    <location>
        <begin position="34"/>
        <end position="87"/>
    </location>
</feature>
<proteinExistence type="inferred from homology"/>
<protein>
    <recommendedName>
        <fullName evidence="3">alpha-amylase</fullName>
        <ecNumber evidence="3">3.2.1.1</ecNumber>
    </recommendedName>
    <alternativeName>
        <fullName evidence="6">1,4-alpha-D-glucan glucanohydrolase</fullName>
    </alternativeName>
</protein>
<feature type="chain" id="PRO_5046613758" description="alpha-amylase" evidence="8">
    <location>
        <begin position="34"/>
        <end position="770"/>
    </location>
</feature>
<dbReference type="Gene3D" id="2.60.40.10">
    <property type="entry name" value="Immunoglobulins"/>
    <property type="match status" value="1"/>
</dbReference>
<evidence type="ECO:0000313" key="9">
    <source>
        <dbReference type="EMBL" id="GAA4715506.1"/>
    </source>
</evidence>
<evidence type="ECO:0000256" key="3">
    <source>
        <dbReference type="ARBA" id="ARBA00012595"/>
    </source>
</evidence>
<feature type="compositionally biased region" description="Low complexity" evidence="7">
    <location>
        <begin position="57"/>
        <end position="69"/>
    </location>
</feature>
<keyword evidence="5 8" id="KW-0732">Signal</keyword>
<organism evidence="9 10">
    <name type="scientific">Nocardioides conyzicola</name>
    <dbReference type="NCBI Taxonomy" id="1651781"/>
    <lineage>
        <taxon>Bacteria</taxon>
        <taxon>Bacillati</taxon>
        <taxon>Actinomycetota</taxon>
        <taxon>Actinomycetes</taxon>
        <taxon>Propionibacteriales</taxon>
        <taxon>Nocardioidaceae</taxon>
        <taxon>Nocardioides</taxon>
    </lineage>
</organism>
<gene>
    <name evidence="9" type="ORF">GCM10023349_38820</name>
</gene>
<feature type="signal peptide" evidence="8">
    <location>
        <begin position="1"/>
        <end position="33"/>
    </location>
</feature>
<comment type="caution">
    <text evidence="9">The sequence shown here is derived from an EMBL/GenBank/DDBJ whole genome shotgun (WGS) entry which is preliminary data.</text>
</comment>
<dbReference type="InterPro" id="IPR013784">
    <property type="entry name" value="Carb-bd-like_fold"/>
</dbReference>
<evidence type="ECO:0000256" key="4">
    <source>
        <dbReference type="ARBA" id="ARBA00022525"/>
    </source>
</evidence>
<evidence type="ECO:0000256" key="7">
    <source>
        <dbReference type="SAM" id="MobiDB-lite"/>
    </source>
</evidence>
<name>A0ABP8XVC0_9ACTN</name>
<dbReference type="Pfam" id="PF13620">
    <property type="entry name" value="CarboxypepD_reg"/>
    <property type="match status" value="1"/>
</dbReference>
<evidence type="ECO:0000256" key="1">
    <source>
        <dbReference type="ARBA" id="ARBA00000548"/>
    </source>
</evidence>
<keyword evidence="4" id="KW-0964">Secreted</keyword>